<organism evidence="2 3">
    <name type="scientific">Nephila pilipes</name>
    <name type="common">Giant wood spider</name>
    <name type="synonym">Nephila maculata</name>
    <dbReference type="NCBI Taxonomy" id="299642"/>
    <lineage>
        <taxon>Eukaryota</taxon>
        <taxon>Metazoa</taxon>
        <taxon>Ecdysozoa</taxon>
        <taxon>Arthropoda</taxon>
        <taxon>Chelicerata</taxon>
        <taxon>Arachnida</taxon>
        <taxon>Araneae</taxon>
        <taxon>Araneomorphae</taxon>
        <taxon>Entelegynae</taxon>
        <taxon>Araneoidea</taxon>
        <taxon>Nephilidae</taxon>
        <taxon>Nephila</taxon>
    </lineage>
</organism>
<proteinExistence type="predicted"/>
<keyword evidence="1" id="KW-0472">Membrane</keyword>
<evidence type="ECO:0000313" key="3">
    <source>
        <dbReference type="Proteomes" id="UP000887013"/>
    </source>
</evidence>
<comment type="caution">
    <text evidence="2">The sequence shown here is derived from an EMBL/GenBank/DDBJ whole genome shotgun (WGS) entry which is preliminary data.</text>
</comment>
<reference evidence="2" key="1">
    <citation type="submission" date="2020-08" db="EMBL/GenBank/DDBJ databases">
        <title>Multicomponent nature underlies the extraordinary mechanical properties of spider dragline silk.</title>
        <authorList>
            <person name="Kono N."/>
            <person name="Nakamura H."/>
            <person name="Mori M."/>
            <person name="Yoshida Y."/>
            <person name="Ohtoshi R."/>
            <person name="Malay A.D."/>
            <person name="Moran D.A.P."/>
            <person name="Tomita M."/>
            <person name="Numata K."/>
            <person name="Arakawa K."/>
        </authorList>
    </citation>
    <scope>NUCLEOTIDE SEQUENCE</scope>
</reference>
<gene>
    <name evidence="2" type="ORF">NPIL_446841</name>
</gene>
<evidence type="ECO:0000256" key="1">
    <source>
        <dbReference type="SAM" id="Phobius"/>
    </source>
</evidence>
<evidence type="ECO:0000313" key="2">
    <source>
        <dbReference type="EMBL" id="GFU49663.1"/>
    </source>
</evidence>
<sequence>MFTAVAAPRQLFYGAWQMEVAVAQAYGGMEQAGDGGHTKAVLFFISATLRVVCQLHTYVSLFARRQRIMKISAVSSEFYGEVLRVCIAMVQRGQALSEQQ</sequence>
<dbReference type="Proteomes" id="UP000887013">
    <property type="component" value="Unassembled WGS sequence"/>
</dbReference>
<dbReference type="AlphaFoldDB" id="A0A8X6R182"/>
<keyword evidence="3" id="KW-1185">Reference proteome</keyword>
<dbReference type="EMBL" id="BMAW01087029">
    <property type="protein sequence ID" value="GFU49663.1"/>
    <property type="molecule type" value="Genomic_DNA"/>
</dbReference>
<name>A0A8X6R182_NEPPI</name>
<protein>
    <submittedName>
        <fullName evidence="2">Uncharacterized protein</fullName>
    </submittedName>
</protein>
<keyword evidence="1" id="KW-0812">Transmembrane</keyword>
<keyword evidence="1" id="KW-1133">Transmembrane helix</keyword>
<feature type="transmembrane region" description="Helical" evidence="1">
    <location>
        <begin position="40"/>
        <end position="63"/>
    </location>
</feature>
<accession>A0A8X6R182</accession>